<keyword evidence="1" id="KW-0805">Transcription regulation</keyword>
<evidence type="ECO:0000256" key="1">
    <source>
        <dbReference type="ARBA" id="ARBA00023015"/>
    </source>
</evidence>
<dbReference type="PANTHER" id="PTHR30185:SF18">
    <property type="entry name" value="TRANSCRIPTIONAL REGULATOR MTLR"/>
    <property type="match status" value="1"/>
</dbReference>
<feature type="domain" description="Mga helix-turn-helix" evidence="3">
    <location>
        <begin position="79"/>
        <end position="162"/>
    </location>
</feature>
<dbReference type="InterPro" id="IPR007737">
    <property type="entry name" value="Mga_HTH"/>
</dbReference>
<dbReference type="InterPro" id="IPR013196">
    <property type="entry name" value="HTH_11"/>
</dbReference>
<evidence type="ECO:0000259" key="4">
    <source>
        <dbReference type="Pfam" id="PF08279"/>
    </source>
</evidence>
<organism evidence="5 6">
    <name type="scientific">Candidatus Vagococcus giribetii</name>
    <dbReference type="NCBI Taxonomy" id="2230876"/>
    <lineage>
        <taxon>Bacteria</taxon>
        <taxon>Bacillati</taxon>
        <taxon>Bacillota</taxon>
        <taxon>Bacilli</taxon>
        <taxon>Lactobacillales</taxon>
        <taxon>Enterococcaceae</taxon>
        <taxon>Vagococcus</taxon>
    </lineage>
</organism>
<dbReference type="EMBL" id="JAFLVX010000011">
    <property type="protein sequence ID" value="MBO0476118.1"/>
    <property type="molecule type" value="Genomic_DNA"/>
</dbReference>
<dbReference type="Pfam" id="PF05043">
    <property type="entry name" value="Mga"/>
    <property type="match status" value="1"/>
</dbReference>
<reference evidence="5 6" key="1">
    <citation type="submission" date="2021-03" db="EMBL/GenBank/DDBJ databases">
        <title>Enterococcal diversity collection.</title>
        <authorList>
            <person name="Gilmore M.S."/>
            <person name="Schwartzman J."/>
            <person name="Van Tyne D."/>
            <person name="Martin M."/>
            <person name="Earl A.M."/>
            <person name="Manson A.L."/>
            <person name="Straub T."/>
            <person name="Salamzade R."/>
            <person name="Saavedra J."/>
            <person name="Lebreton F."/>
            <person name="Prichula J."/>
            <person name="Schaufler K."/>
            <person name="Gaca A."/>
            <person name="Sgardioli B."/>
            <person name="Wagenaar J."/>
            <person name="Strong T."/>
        </authorList>
    </citation>
    <scope>NUCLEOTIDE SEQUENCE [LARGE SCALE GENOMIC DNA]</scope>
    <source>
        <strain evidence="5 6">DIV0080</strain>
    </source>
</reference>
<name>A0ABS3HSI8_9ENTE</name>
<proteinExistence type="predicted"/>
<evidence type="ECO:0000313" key="5">
    <source>
        <dbReference type="EMBL" id="MBO0476118.1"/>
    </source>
</evidence>
<dbReference type="Gene3D" id="1.10.10.10">
    <property type="entry name" value="Winged helix-like DNA-binding domain superfamily/Winged helix DNA-binding domain"/>
    <property type="match status" value="1"/>
</dbReference>
<comment type="caution">
    <text evidence="5">The sequence shown here is derived from an EMBL/GenBank/DDBJ whole genome shotgun (WGS) entry which is preliminary data.</text>
</comment>
<feature type="domain" description="Helix-turn-helix type 11" evidence="4">
    <location>
        <begin position="11"/>
        <end position="56"/>
    </location>
</feature>
<dbReference type="Pfam" id="PF08279">
    <property type="entry name" value="HTH_11"/>
    <property type="match status" value="1"/>
</dbReference>
<dbReference type="Proteomes" id="UP000664857">
    <property type="component" value="Unassembled WGS sequence"/>
</dbReference>
<evidence type="ECO:0000313" key="6">
    <source>
        <dbReference type="Proteomes" id="UP000664857"/>
    </source>
</evidence>
<protein>
    <submittedName>
        <fullName evidence="5">Helix-turn-helix domain-containing protein</fullName>
    </submittedName>
</protein>
<evidence type="ECO:0000256" key="2">
    <source>
        <dbReference type="ARBA" id="ARBA00023163"/>
    </source>
</evidence>
<dbReference type="InterPro" id="IPR036388">
    <property type="entry name" value="WH-like_DNA-bd_sf"/>
</dbReference>
<evidence type="ECO:0000259" key="3">
    <source>
        <dbReference type="Pfam" id="PF05043"/>
    </source>
</evidence>
<accession>A0ABS3HSI8</accession>
<gene>
    <name evidence="5" type="ORF">DOK76_03490</name>
</gene>
<sequence length="474" mass="55591">MLHVLDNYSDRLITILHVLFKSDGKISFDTLSDTLNISEKTLYDDLTFINENWDDIIEISLSDTDEICAPKMSMSTFLTLQSMILLDAVPIKIIKAIFFYPNEKLSFYSEHLHLSASTFYKYVHLWNEDLKRYNIKIQNTQSSYQIIGDNEISLRRFFTILFLEVSGYSSKVFLTHEKNDFLKNRIKNLYEHNKEEISQLQISFYADLYYVSLQREIQGYKVELPDNFTGDYLPLCDFGRSVLSTHYSSLTEEDVYRIEASILILRTSLNSYTDEHLEKTIPNFLDDLYNTFHIKKEDKVYHKLLTYLKDLYINNLFVNIPFHLISNKYVYFTTEALKNNAWAISEINYLVASLSLQANTNFNYHIDYLIYIFITQLPEIMKNRITQHVLIISSDSQDHAKFLCRMIQTELNMEPVSFEHVDCIHEKDLHKVDYNSYELIITNSIVVNQTIDSLLISGFPSSKDILAIKDILLT</sequence>
<keyword evidence="2" id="KW-0804">Transcription</keyword>
<dbReference type="PANTHER" id="PTHR30185">
    <property type="entry name" value="CRYPTIC BETA-GLUCOSIDE BGL OPERON ANTITERMINATOR"/>
    <property type="match status" value="1"/>
</dbReference>
<dbReference type="RefSeq" id="WP_206965021.1">
    <property type="nucleotide sequence ID" value="NZ_JAFLVX010000011.1"/>
</dbReference>
<dbReference type="InterPro" id="IPR050661">
    <property type="entry name" value="BglG_antiterminators"/>
</dbReference>
<keyword evidence="6" id="KW-1185">Reference proteome</keyword>